<feature type="coiled-coil region" evidence="1">
    <location>
        <begin position="107"/>
        <end position="134"/>
    </location>
</feature>
<evidence type="ECO:0008006" key="4">
    <source>
        <dbReference type="Google" id="ProtNLM"/>
    </source>
</evidence>
<dbReference type="AlphaFoldDB" id="A0A443Q7B9"/>
<dbReference type="OrthoDB" id="5953030at2759"/>
<dbReference type="PANTHER" id="PTHR33776">
    <property type="entry name" value="ENDO/EXONUCLEASE/PHOSPHATASE DOMAIN-CONTAINING PROTEIN"/>
    <property type="match status" value="1"/>
</dbReference>
<dbReference type="STRING" id="1965070.A0A443Q7B9"/>
<dbReference type="InterPro" id="IPR036691">
    <property type="entry name" value="Endo/exonu/phosph_ase_sf"/>
</dbReference>
<dbReference type="Gene3D" id="3.60.10.10">
    <property type="entry name" value="Endonuclease/exonuclease/phosphatase"/>
    <property type="match status" value="1"/>
</dbReference>
<sequence length="422" mass="49772">MENLIINNLNDIIDLFFVNLPNKSYISSKLKIEWSSQLKERINDAIKTLYIDNRDSESEIVAENLNLGNETNINNDLSMPLENDDNKIEQNTQSTQCDPSTSFKENKNSLKEQLETINSNISNIINRLDKLENLNGHSASHSNQRKNDKAYYAVNQKHQPKEVFINRRFGPQRNKNYTSQNLIFRNNSKFSNSDYYKSFLPQQPKYFFYPAYNQNNPYNNQTNYNTNKFRRNQNFNDNRFLYKNQHLKSFNKNKLLVFNNYIRIFDYDILLGVETWFKDDVLNKNICENYMIFRKDRKYRIGGGVVIAHKNHLKSKVVSLPNEIENVEAILVELFLSDKVILIGAIYIPHFNLTCLNYLKNFIHNIYDKYDDIVIYGDFNVDISKNSKFTTDLLDLFYCYGFMQAVDSFTYPAKNPNEILDL</sequence>
<keyword evidence="1" id="KW-0175">Coiled coil</keyword>
<keyword evidence="3" id="KW-1185">Reference proteome</keyword>
<accession>A0A443Q7B9</accession>
<name>A0A443Q7B9_9ACAR</name>
<dbReference type="SUPFAM" id="SSF56219">
    <property type="entry name" value="DNase I-like"/>
    <property type="match status" value="1"/>
</dbReference>
<reference evidence="2 3" key="1">
    <citation type="journal article" date="2018" name="Gigascience">
        <title>Genomes of trombidid mites reveal novel predicted allergens and laterally-transferred genes associated with secondary metabolism.</title>
        <authorList>
            <person name="Dong X."/>
            <person name="Chaisiri K."/>
            <person name="Xia D."/>
            <person name="Armstrong S.D."/>
            <person name="Fang Y."/>
            <person name="Donnelly M.J."/>
            <person name="Kadowaki T."/>
            <person name="McGarry J.W."/>
            <person name="Darby A.C."/>
            <person name="Makepeace B.L."/>
        </authorList>
    </citation>
    <scope>NUCLEOTIDE SEQUENCE [LARGE SCALE GENOMIC DNA]</scope>
    <source>
        <strain evidence="2">UoL-WK</strain>
    </source>
</reference>
<comment type="caution">
    <text evidence="2">The sequence shown here is derived from an EMBL/GenBank/DDBJ whole genome shotgun (WGS) entry which is preliminary data.</text>
</comment>
<proteinExistence type="predicted"/>
<evidence type="ECO:0000256" key="1">
    <source>
        <dbReference type="SAM" id="Coils"/>
    </source>
</evidence>
<evidence type="ECO:0000313" key="3">
    <source>
        <dbReference type="Proteomes" id="UP000285301"/>
    </source>
</evidence>
<dbReference type="Proteomes" id="UP000285301">
    <property type="component" value="Unassembled WGS sequence"/>
</dbReference>
<organism evidence="2 3">
    <name type="scientific">Dinothrombium tinctorium</name>
    <dbReference type="NCBI Taxonomy" id="1965070"/>
    <lineage>
        <taxon>Eukaryota</taxon>
        <taxon>Metazoa</taxon>
        <taxon>Ecdysozoa</taxon>
        <taxon>Arthropoda</taxon>
        <taxon>Chelicerata</taxon>
        <taxon>Arachnida</taxon>
        <taxon>Acari</taxon>
        <taxon>Acariformes</taxon>
        <taxon>Trombidiformes</taxon>
        <taxon>Prostigmata</taxon>
        <taxon>Anystina</taxon>
        <taxon>Parasitengona</taxon>
        <taxon>Trombidioidea</taxon>
        <taxon>Trombidiidae</taxon>
        <taxon>Dinothrombium</taxon>
    </lineage>
</organism>
<dbReference type="EMBL" id="NCKU01017902">
    <property type="protein sequence ID" value="RWR98911.1"/>
    <property type="molecule type" value="Genomic_DNA"/>
</dbReference>
<dbReference type="PANTHER" id="PTHR33776:SF3">
    <property type="entry name" value="PHD-TYPE DOMAIN-CONTAINING PROTEIN"/>
    <property type="match status" value="1"/>
</dbReference>
<gene>
    <name evidence="2" type="ORF">B4U79_19233</name>
</gene>
<feature type="non-terminal residue" evidence="2">
    <location>
        <position position="422"/>
    </location>
</feature>
<protein>
    <recommendedName>
        <fullName evidence="4">Endonuclease/exonuclease/phosphatase domain-containing protein</fullName>
    </recommendedName>
</protein>
<evidence type="ECO:0000313" key="2">
    <source>
        <dbReference type="EMBL" id="RWR98911.1"/>
    </source>
</evidence>